<evidence type="ECO:0000313" key="5">
    <source>
        <dbReference type="EMBL" id="QWV96429.1"/>
    </source>
</evidence>
<feature type="repeat" description="TPR" evidence="3">
    <location>
        <begin position="522"/>
        <end position="555"/>
    </location>
</feature>
<dbReference type="Pfam" id="PF13432">
    <property type="entry name" value="TPR_16"/>
    <property type="match status" value="1"/>
</dbReference>
<dbReference type="InterPro" id="IPR013105">
    <property type="entry name" value="TPR_2"/>
</dbReference>
<gene>
    <name evidence="5" type="ORF">KP005_13740</name>
</gene>
<feature type="transmembrane region" description="Helical" evidence="4">
    <location>
        <begin position="227"/>
        <end position="248"/>
    </location>
</feature>
<keyword evidence="1" id="KW-0677">Repeat</keyword>
<dbReference type="PROSITE" id="PS50293">
    <property type="entry name" value="TPR_REGION"/>
    <property type="match status" value="3"/>
</dbReference>
<dbReference type="EMBL" id="CP076724">
    <property type="protein sequence ID" value="QWV96429.1"/>
    <property type="molecule type" value="Genomic_DNA"/>
</dbReference>
<keyword evidence="2 3" id="KW-0802">TPR repeat</keyword>
<dbReference type="InterPro" id="IPR019734">
    <property type="entry name" value="TPR_rpt"/>
</dbReference>
<evidence type="ECO:0000256" key="2">
    <source>
        <dbReference type="ARBA" id="ARBA00022803"/>
    </source>
</evidence>
<feature type="transmembrane region" description="Helical" evidence="4">
    <location>
        <begin position="128"/>
        <end position="144"/>
    </location>
</feature>
<dbReference type="Proteomes" id="UP000683493">
    <property type="component" value="Chromosome"/>
</dbReference>
<name>A0ABX8JIH2_9BACT</name>
<feature type="transmembrane region" description="Helical" evidence="4">
    <location>
        <begin position="150"/>
        <end position="172"/>
    </location>
</feature>
<evidence type="ECO:0000256" key="1">
    <source>
        <dbReference type="ARBA" id="ARBA00022737"/>
    </source>
</evidence>
<evidence type="ECO:0000256" key="4">
    <source>
        <dbReference type="SAM" id="Phobius"/>
    </source>
</evidence>
<dbReference type="PANTHER" id="PTHR44227:SF3">
    <property type="entry name" value="PROTEIN O-MANNOSYL-TRANSFERASE TMTC4"/>
    <property type="match status" value="1"/>
</dbReference>
<feature type="transmembrane region" description="Helical" evidence="4">
    <location>
        <begin position="380"/>
        <end position="397"/>
    </location>
</feature>
<reference evidence="5 6" key="1">
    <citation type="submission" date="2021-06" db="EMBL/GenBank/DDBJ databases">
        <title>Gemonas diversity in paddy soil.</title>
        <authorList>
            <person name="Liu G."/>
        </authorList>
    </citation>
    <scope>NUCLEOTIDE SEQUENCE [LARGE SCALE GENOMIC DNA]</scope>
    <source>
        <strain evidence="5 6">RG29</strain>
    </source>
</reference>
<feature type="transmembrane region" description="Helical" evidence="4">
    <location>
        <begin position="12"/>
        <end position="28"/>
    </location>
</feature>
<keyword evidence="6" id="KW-1185">Reference proteome</keyword>
<feature type="transmembrane region" description="Helical" evidence="4">
    <location>
        <begin position="184"/>
        <end position="207"/>
    </location>
</feature>
<feature type="transmembrane region" description="Helical" evidence="4">
    <location>
        <begin position="78"/>
        <end position="96"/>
    </location>
</feature>
<accession>A0ABX8JIH2</accession>
<dbReference type="PANTHER" id="PTHR44227">
    <property type="match status" value="1"/>
</dbReference>
<feature type="transmembrane region" description="Helical" evidence="4">
    <location>
        <begin position="299"/>
        <end position="317"/>
    </location>
</feature>
<feature type="repeat" description="TPR" evidence="3">
    <location>
        <begin position="488"/>
        <end position="521"/>
    </location>
</feature>
<proteinExistence type="predicted"/>
<dbReference type="Pfam" id="PF07719">
    <property type="entry name" value="TPR_2"/>
    <property type="match status" value="1"/>
</dbReference>
<evidence type="ECO:0000313" key="6">
    <source>
        <dbReference type="Proteomes" id="UP000683493"/>
    </source>
</evidence>
<dbReference type="PROSITE" id="PS50005">
    <property type="entry name" value="TPR"/>
    <property type="match status" value="3"/>
</dbReference>
<sequence>MTTCELRSSRTRLAIFLILVLAVCVAYGNTLSNGFVYDDEYQVLKNPWIRDFHFLPTIFTNEVWGFKGSSVSNYYRPLLHVVYMACYYLFGLKAWGYHALNILLHAAVTILVFLLCEAVLARENSRHVTAFSLLAAMLFAVHPIHTEVVAAVMCVTDLLLTLFYIGCVYLHVRYLDRSWYYKLLPAALFALALLSKEIAITLPLVLLVVDYLVEKRIAPLSRLVARYAPYLAVALCYLAVRGSVLGAFAPINRHPDLSPFQLILNTFPLAMRYAWKLIVPVELNAMYEFNPVRSLSEPLAVFSVLTVVAAVALLCGVARKTKTVAFGLVLAFVPLLPAFYIRAIPYPFAERYLYLPSVGAVLVLAGLLSKHIQSPRAVRAWCVALSLVGCCYLVATVRRNTVWKDNYTLWSDTVLKSPDNAIVHANLGAALKSMGRLSEAIAQITFATQLDASTEFFRQLGSAYYQAGDRQEAVRQYEKAVALEPANGMAHNDLGALYGELGAYAKAIEHLEAAIRLDPSHADSHYNLGMAYLDAGMKDKAAEQFEASVRLNPDEPEFRARLSATLNELKK</sequence>
<dbReference type="SMART" id="SM00028">
    <property type="entry name" value="TPR"/>
    <property type="match status" value="4"/>
</dbReference>
<organism evidence="5 6">
    <name type="scientific">Geomonas diazotrophica</name>
    <dbReference type="NCBI Taxonomy" id="2843197"/>
    <lineage>
        <taxon>Bacteria</taxon>
        <taxon>Pseudomonadati</taxon>
        <taxon>Thermodesulfobacteriota</taxon>
        <taxon>Desulfuromonadia</taxon>
        <taxon>Geobacterales</taxon>
        <taxon>Geobacteraceae</taxon>
        <taxon>Geomonas</taxon>
    </lineage>
</organism>
<feature type="transmembrane region" description="Helical" evidence="4">
    <location>
        <begin position="324"/>
        <end position="345"/>
    </location>
</feature>
<protein>
    <submittedName>
        <fullName evidence="5">Tetratricopeptide repeat protein</fullName>
    </submittedName>
</protein>
<evidence type="ECO:0000256" key="3">
    <source>
        <dbReference type="PROSITE-ProRule" id="PRU00339"/>
    </source>
</evidence>
<keyword evidence="4" id="KW-1133">Transmembrane helix</keyword>
<keyword evidence="4" id="KW-0472">Membrane</keyword>
<keyword evidence="4" id="KW-0812">Transmembrane</keyword>
<feature type="transmembrane region" description="Helical" evidence="4">
    <location>
        <begin position="102"/>
        <end position="121"/>
    </location>
</feature>
<feature type="repeat" description="TPR" evidence="3">
    <location>
        <begin position="454"/>
        <end position="487"/>
    </location>
</feature>
<dbReference type="InterPro" id="IPR052346">
    <property type="entry name" value="O-mannosyl-transferase_TMTC"/>
</dbReference>